<dbReference type="CDD" id="cd11386">
    <property type="entry name" value="MCP_signal"/>
    <property type="match status" value="1"/>
</dbReference>
<dbReference type="PANTHER" id="PTHR43531">
    <property type="entry name" value="PROTEIN ICFG"/>
    <property type="match status" value="1"/>
</dbReference>
<evidence type="ECO:0000256" key="2">
    <source>
        <dbReference type="ARBA" id="ARBA00029447"/>
    </source>
</evidence>
<dbReference type="Pfam" id="PF18947">
    <property type="entry name" value="HAMP_2"/>
    <property type="match status" value="1"/>
</dbReference>
<dbReference type="RefSeq" id="WP_127029603.1">
    <property type="nucleotide sequence ID" value="NZ_RYFG02000117.1"/>
</dbReference>
<name>A0ABY3C639_9GAMM</name>
<dbReference type="EMBL" id="RYFG02000117">
    <property type="protein sequence ID" value="TRW90694.1"/>
    <property type="molecule type" value="Genomic_DNA"/>
</dbReference>
<dbReference type="PROSITE" id="PS50885">
    <property type="entry name" value="HAMP"/>
    <property type="match status" value="1"/>
</dbReference>
<organism evidence="9 10">
    <name type="scientific">Candidatus Methylobacter oryzae</name>
    <dbReference type="NCBI Taxonomy" id="2497749"/>
    <lineage>
        <taxon>Bacteria</taxon>
        <taxon>Pseudomonadati</taxon>
        <taxon>Pseudomonadota</taxon>
        <taxon>Gammaproteobacteria</taxon>
        <taxon>Methylococcales</taxon>
        <taxon>Methylococcaceae</taxon>
        <taxon>Methylobacter</taxon>
    </lineage>
</organism>
<keyword evidence="10" id="KW-1185">Reference proteome</keyword>
<dbReference type="InterPro" id="IPR051310">
    <property type="entry name" value="MCP_chemotaxis"/>
</dbReference>
<evidence type="ECO:0000256" key="3">
    <source>
        <dbReference type="PROSITE-ProRule" id="PRU00284"/>
    </source>
</evidence>
<keyword evidence="5" id="KW-1133">Transmembrane helix</keyword>
<dbReference type="SUPFAM" id="SSF58104">
    <property type="entry name" value="Methyl-accepting chemotaxis protein (MCP) signaling domain"/>
    <property type="match status" value="1"/>
</dbReference>
<proteinExistence type="inferred from homology"/>
<dbReference type="SUPFAM" id="SSF55785">
    <property type="entry name" value="PYP-like sensor domain (PAS domain)"/>
    <property type="match status" value="1"/>
</dbReference>
<dbReference type="Gene3D" id="1.10.287.950">
    <property type="entry name" value="Methyl-accepting chemotaxis protein"/>
    <property type="match status" value="1"/>
</dbReference>
<dbReference type="InterPro" id="IPR004089">
    <property type="entry name" value="MCPsignal_dom"/>
</dbReference>
<feature type="coiled-coil region" evidence="4">
    <location>
        <begin position="702"/>
        <end position="740"/>
    </location>
</feature>
<dbReference type="Pfam" id="PF00015">
    <property type="entry name" value="MCPsignal"/>
    <property type="match status" value="1"/>
</dbReference>
<accession>A0ABY3C639</accession>
<dbReference type="InterPro" id="IPR035965">
    <property type="entry name" value="PAS-like_dom_sf"/>
</dbReference>
<feature type="transmembrane region" description="Helical" evidence="5">
    <location>
        <begin position="15"/>
        <end position="33"/>
    </location>
</feature>
<feature type="domain" description="Methyl-accepting transducer" evidence="6">
    <location>
        <begin position="502"/>
        <end position="731"/>
    </location>
</feature>
<dbReference type="Gene3D" id="3.30.450.20">
    <property type="entry name" value="PAS domain"/>
    <property type="match status" value="1"/>
</dbReference>
<evidence type="ECO:0000313" key="10">
    <source>
        <dbReference type="Proteomes" id="UP000733744"/>
    </source>
</evidence>
<feature type="transmembrane region" description="Helical" evidence="5">
    <location>
        <begin position="196"/>
        <end position="218"/>
    </location>
</feature>
<dbReference type="InterPro" id="IPR003660">
    <property type="entry name" value="HAMP_dom"/>
</dbReference>
<gene>
    <name evidence="9" type="ORF">EKO24_018950</name>
</gene>
<dbReference type="PANTHER" id="PTHR43531:SF14">
    <property type="entry name" value="METHYL-ACCEPTING CHEMOTAXIS PROTEIN I-RELATED"/>
    <property type="match status" value="1"/>
</dbReference>
<dbReference type="Pfam" id="PF13188">
    <property type="entry name" value="PAS_8"/>
    <property type="match status" value="1"/>
</dbReference>
<evidence type="ECO:0000256" key="1">
    <source>
        <dbReference type="ARBA" id="ARBA00022481"/>
    </source>
</evidence>
<dbReference type="PROSITE" id="PS50111">
    <property type="entry name" value="CHEMOTAXIS_TRANSDUC_2"/>
    <property type="match status" value="1"/>
</dbReference>
<evidence type="ECO:0000313" key="9">
    <source>
        <dbReference type="EMBL" id="TRW90694.1"/>
    </source>
</evidence>
<dbReference type="Gene3D" id="6.10.340.10">
    <property type="match status" value="1"/>
</dbReference>
<sequence>MLNSLKKPGQLTIEMRFTVILGTLIAGFALFGFSTYKAMNTLNVNGPVYQRIVQGKDLIADVLPPPEYIIESYLLALQLTQIIDSAEIDTLVTRFQTLKAEYESRHRYWLDQPLEQELQTPLLQTSYQAARNFYNEAEHHFLPAIQSSDRNGSLDSLQNMHRAYEQHRAAIDQVVKFTTARNTADEAQAQDTIHRYGIALTGIFAFSVALAVALTIVISRSIVRQLGGEPNDVTALAENIAAGNLDNVIAIKANDTGSLLATMKNMQQQLLERITTDRKIADEALRIKTALDSISANVMIADNNHTIIYMNPAVHTMLRLAENDIRKSMPHFDFNKLLGSSIDTFHKNPAHQQELLANFNSTLRSEITIAGRTFYLVANPITDQRGDKLGVVVEWKDRTSEVGIEQEVAKIVNSAVQGDFTQRFDLQGKEGFFRELSIAINQLMQTSESGLQEVARVLEALSRGDLTETIANDYSGTFGQLKDDSNTTVEKLKAIINQIKNTSDSINAAAKEIAAGNDDLSHRTEQQAASLEQTAASMEELTSAVHNNAANAQQANRLAVDASDIADKGVEAVGQVVTTMNDINESSHKIGEIISVIDDIAFQTNILALNAAVEAARAGEQGKGFAVVAVEVRNLAQRAATAAGEIKHLIDDSVGKVAVGSKLVAQAGLTMEEIAASVRGVTEMMAAITSASAEQSSGIEQVNRAIAQMDSVTQQNAALVEQASASAELLEEQAQNLAAIMSSFKVDDNPHNLVNAFRSLPARTESRLPGPSLGKSSMLPKLKLLPTADNGYWEEF</sequence>
<dbReference type="SMART" id="SM00283">
    <property type="entry name" value="MA"/>
    <property type="match status" value="1"/>
</dbReference>
<keyword evidence="3" id="KW-0807">Transducer</keyword>
<protein>
    <submittedName>
        <fullName evidence="9">PAS domain-containing protein</fullName>
    </submittedName>
</protein>
<dbReference type="InterPro" id="IPR000014">
    <property type="entry name" value="PAS"/>
</dbReference>
<dbReference type="Proteomes" id="UP000733744">
    <property type="component" value="Unassembled WGS sequence"/>
</dbReference>
<dbReference type="PROSITE" id="PS50112">
    <property type="entry name" value="PAS"/>
    <property type="match status" value="1"/>
</dbReference>
<dbReference type="SMART" id="SM00304">
    <property type="entry name" value="HAMP"/>
    <property type="match status" value="2"/>
</dbReference>
<reference evidence="9 10" key="1">
    <citation type="journal article" date="2019" name="Antonie Van Leeuwenhoek">
        <title>Description of 'Ca. Methylobacter oryzae' KRF1, a novel species from the environmentally important Methylobacter clade 2.</title>
        <authorList>
            <person name="Khatri K."/>
            <person name="Mohite J.A."/>
            <person name="Pandit P.S."/>
            <person name="Bahulikar R."/>
            <person name="Rahalkar M.C."/>
        </authorList>
    </citation>
    <scope>NUCLEOTIDE SEQUENCE [LARGE SCALE GENOMIC DNA]</scope>
    <source>
        <strain evidence="9 10">KRF1</strain>
    </source>
</reference>
<keyword evidence="5" id="KW-0812">Transmembrane</keyword>
<feature type="domain" description="HAMP" evidence="8">
    <location>
        <begin position="451"/>
        <end position="497"/>
    </location>
</feature>
<evidence type="ECO:0000256" key="5">
    <source>
        <dbReference type="SAM" id="Phobius"/>
    </source>
</evidence>
<keyword evidence="1" id="KW-0488">Methylation</keyword>
<keyword evidence="5" id="KW-0472">Membrane</keyword>
<comment type="caution">
    <text evidence="9">The sequence shown here is derived from an EMBL/GenBank/DDBJ whole genome shotgun (WGS) entry which is preliminary data.</text>
</comment>
<keyword evidence="4" id="KW-0175">Coiled coil</keyword>
<evidence type="ECO:0000259" key="8">
    <source>
        <dbReference type="PROSITE" id="PS50885"/>
    </source>
</evidence>
<comment type="similarity">
    <text evidence="2">Belongs to the methyl-accepting chemotaxis (MCP) protein family.</text>
</comment>
<evidence type="ECO:0000259" key="7">
    <source>
        <dbReference type="PROSITE" id="PS50112"/>
    </source>
</evidence>
<evidence type="ECO:0000256" key="4">
    <source>
        <dbReference type="SAM" id="Coils"/>
    </source>
</evidence>
<feature type="domain" description="PAS" evidence="7">
    <location>
        <begin position="283"/>
        <end position="325"/>
    </location>
</feature>
<evidence type="ECO:0000259" key="6">
    <source>
        <dbReference type="PROSITE" id="PS50111"/>
    </source>
</evidence>